<keyword evidence="12" id="KW-1185">Reference proteome</keyword>
<dbReference type="SUPFAM" id="SSF51735">
    <property type="entry name" value="NAD(P)-binding Rossmann-fold domains"/>
    <property type="match status" value="1"/>
</dbReference>
<dbReference type="InterPro" id="IPR036291">
    <property type="entry name" value="NAD(P)-bd_dom_sf"/>
</dbReference>
<evidence type="ECO:0000313" key="12">
    <source>
        <dbReference type="Proteomes" id="UP000221024"/>
    </source>
</evidence>
<keyword evidence="3 8" id="KW-0444">Lipid biosynthesis</keyword>
<evidence type="ECO:0000256" key="6">
    <source>
        <dbReference type="ARBA" id="ARBA00023098"/>
    </source>
</evidence>
<evidence type="ECO:0000313" key="11">
    <source>
        <dbReference type="EMBL" id="PEN06282.1"/>
    </source>
</evidence>
<comment type="similarity">
    <text evidence="2 8">Belongs to the short-chain dehydrogenases/reductases (SDR) family. FabI subfamily.</text>
</comment>
<protein>
    <recommendedName>
        <fullName evidence="8">Enoyl-[acyl-carrier-protein] reductase [NADH]</fullName>
        <ecNumber evidence="8">1.3.1.9</ecNumber>
    </recommendedName>
</protein>
<dbReference type="Pfam" id="PF13561">
    <property type="entry name" value="adh_short_C2"/>
    <property type="match status" value="1"/>
</dbReference>
<keyword evidence="6" id="KW-0443">Lipid metabolism</keyword>
<organism evidence="11 12">
    <name type="scientific">Longimonas halophila</name>
    <dbReference type="NCBI Taxonomy" id="1469170"/>
    <lineage>
        <taxon>Bacteria</taxon>
        <taxon>Pseudomonadati</taxon>
        <taxon>Rhodothermota</taxon>
        <taxon>Rhodothermia</taxon>
        <taxon>Rhodothermales</taxon>
        <taxon>Salisaetaceae</taxon>
        <taxon>Longimonas</taxon>
    </lineage>
</organism>
<comment type="catalytic activity">
    <reaction evidence="8">
        <text>a 2,3-saturated acyl-[ACP] + NAD(+) = a (2E)-enoyl-[ACP] + NADH + H(+)</text>
        <dbReference type="Rhea" id="RHEA:10240"/>
        <dbReference type="Rhea" id="RHEA-COMP:9925"/>
        <dbReference type="Rhea" id="RHEA-COMP:9926"/>
        <dbReference type="ChEBI" id="CHEBI:15378"/>
        <dbReference type="ChEBI" id="CHEBI:57540"/>
        <dbReference type="ChEBI" id="CHEBI:57945"/>
        <dbReference type="ChEBI" id="CHEBI:78784"/>
        <dbReference type="ChEBI" id="CHEBI:78785"/>
        <dbReference type="EC" id="1.3.1.9"/>
    </reaction>
</comment>
<dbReference type="EC" id="1.3.1.9" evidence="8"/>
<dbReference type="PANTHER" id="PTHR43159:SF2">
    <property type="entry name" value="ENOYL-[ACYL-CARRIER-PROTEIN] REDUCTASE [NADH], CHLOROPLASTIC"/>
    <property type="match status" value="1"/>
</dbReference>
<evidence type="ECO:0000256" key="3">
    <source>
        <dbReference type="ARBA" id="ARBA00022516"/>
    </source>
</evidence>
<evidence type="ECO:0000256" key="8">
    <source>
        <dbReference type="PIRNR" id="PIRNR000094"/>
    </source>
</evidence>
<evidence type="ECO:0000256" key="1">
    <source>
        <dbReference type="ARBA" id="ARBA00005194"/>
    </source>
</evidence>
<dbReference type="PANTHER" id="PTHR43159">
    <property type="entry name" value="ENOYL-[ACYL-CARRIER-PROTEIN] REDUCTASE"/>
    <property type="match status" value="1"/>
</dbReference>
<keyword evidence="7 8" id="KW-0275">Fatty acid biosynthesis</keyword>
<comment type="caution">
    <text evidence="11">The sequence shown here is derived from an EMBL/GenBank/DDBJ whole genome shotgun (WGS) entry which is preliminary data.</text>
</comment>
<comment type="pathway">
    <text evidence="1">Lipid metabolism; fatty acid biosynthesis.</text>
</comment>
<gene>
    <name evidence="11" type="ORF">CRI93_10700</name>
</gene>
<sequence>MSDAGYGLLDGKTGIIFGALNDESIAWKVAEAAHREGAQFALSNAPVARRLGSMDELAEATDSPVIWADATDDEDLASLFNEVQDEYGGIDFIVHSIGMGVNVRKDVPYEDLNYNWYQKTLDISSVSLHRIVHHALDTGAMNDGGSVVAMSYIGAQRIFSKYSEMGDAKALLESIVRSFGYRLGQRDIRINAISQSPTKTTAGSGIEGFNAMYEFAERVSPMGNASAESCADYTVTLLSDLTRMVTMQTLYHDGGFSSMGISDQLVEAMQDAFQNDDDDA</sequence>
<accession>A0A2H3P608</accession>
<evidence type="ECO:0000256" key="5">
    <source>
        <dbReference type="ARBA" id="ARBA00023002"/>
    </source>
</evidence>
<keyword evidence="4" id="KW-0276">Fatty acid metabolism</keyword>
<dbReference type="OrthoDB" id="9803628at2"/>
<feature type="active site" description="Proton acceptor" evidence="9">
    <location>
        <position position="162"/>
    </location>
</feature>
<dbReference type="EMBL" id="PDEP01000009">
    <property type="protein sequence ID" value="PEN06282.1"/>
    <property type="molecule type" value="Genomic_DNA"/>
</dbReference>
<dbReference type="InterPro" id="IPR014358">
    <property type="entry name" value="Enoyl-ACP_Rdtase_NADH"/>
</dbReference>
<dbReference type="RefSeq" id="WP_098062630.1">
    <property type="nucleotide sequence ID" value="NZ_PDEP01000009.1"/>
</dbReference>
<dbReference type="AlphaFoldDB" id="A0A2H3P608"/>
<evidence type="ECO:0000256" key="10">
    <source>
        <dbReference type="PIRSR" id="PIRSR000094-3"/>
    </source>
</evidence>
<dbReference type="PIRSF" id="PIRSF000094">
    <property type="entry name" value="Enoyl-ACP_rdct"/>
    <property type="match status" value="1"/>
</dbReference>
<feature type="active site" description="Proton acceptor" evidence="9">
    <location>
        <position position="152"/>
    </location>
</feature>
<dbReference type="Proteomes" id="UP000221024">
    <property type="component" value="Unassembled WGS sequence"/>
</dbReference>
<proteinExistence type="inferred from homology"/>
<name>A0A2H3P608_9BACT</name>
<evidence type="ECO:0000256" key="2">
    <source>
        <dbReference type="ARBA" id="ARBA00009233"/>
    </source>
</evidence>
<evidence type="ECO:0000256" key="9">
    <source>
        <dbReference type="PIRSR" id="PIRSR000094-1"/>
    </source>
</evidence>
<evidence type="ECO:0000256" key="7">
    <source>
        <dbReference type="ARBA" id="ARBA00023160"/>
    </source>
</evidence>
<feature type="binding site" evidence="10">
    <location>
        <position position="97"/>
    </location>
    <ligand>
        <name>NAD(+)</name>
        <dbReference type="ChEBI" id="CHEBI:57540"/>
    </ligand>
</feature>
<feature type="binding site" evidence="10">
    <location>
        <position position="169"/>
    </location>
    <ligand>
        <name>NAD(+)</name>
        <dbReference type="ChEBI" id="CHEBI:57540"/>
    </ligand>
</feature>
<dbReference type="GO" id="GO:0006633">
    <property type="term" value="P:fatty acid biosynthetic process"/>
    <property type="evidence" value="ECO:0007669"/>
    <property type="project" value="UniProtKB-KW"/>
</dbReference>
<feature type="binding site" evidence="10">
    <location>
        <begin position="24"/>
        <end position="25"/>
    </location>
    <ligand>
        <name>NAD(+)</name>
        <dbReference type="ChEBI" id="CHEBI:57540"/>
    </ligand>
</feature>
<keyword evidence="8 10" id="KW-0520">NAD</keyword>
<dbReference type="GO" id="GO:0004318">
    <property type="term" value="F:enoyl-[acyl-carrier-protein] reductase (NADH) activity"/>
    <property type="evidence" value="ECO:0007669"/>
    <property type="project" value="UniProtKB-EC"/>
</dbReference>
<feature type="binding site" evidence="10">
    <location>
        <position position="18"/>
    </location>
    <ligand>
        <name>NAD(+)</name>
        <dbReference type="ChEBI" id="CHEBI:57540"/>
    </ligand>
</feature>
<dbReference type="InterPro" id="IPR002347">
    <property type="entry name" value="SDR_fam"/>
</dbReference>
<keyword evidence="5 8" id="KW-0560">Oxidoreductase</keyword>
<dbReference type="CDD" id="cd05372">
    <property type="entry name" value="ENR_SDR"/>
    <property type="match status" value="1"/>
</dbReference>
<evidence type="ECO:0000256" key="4">
    <source>
        <dbReference type="ARBA" id="ARBA00022832"/>
    </source>
</evidence>
<reference evidence="11 12" key="1">
    <citation type="submission" date="2017-10" db="EMBL/GenBank/DDBJ databases">
        <title>Draft genome of Longimonas halophila.</title>
        <authorList>
            <person name="Goh K.M."/>
            <person name="Shamsir M.S."/>
            <person name="Lim S.W."/>
        </authorList>
    </citation>
    <scope>NUCLEOTIDE SEQUENCE [LARGE SCALE GENOMIC DNA]</scope>
    <source>
        <strain evidence="11 12">KCTC 42399</strain>
    </source>
</reference>
<dbReference type="Gene3D" id="3.40.50.720">
    <property type="entry name" value="NAD(P)-binding Rossmann-like Domain"/>
    <property type="match status" value="1"/>
</dbReference>